<keyword evidence="1" id="KW-0547">Nucleotide-binding</keyword>
<dbReference type="HOGENOM" id="CLU_041217_10_6_1"/>
<name>B3RS33_TRIAD</name>
<dbReference type="KEGG" id="tad:TRIADDRAFT_54457"/>
<dbReference type="SUPFAM" id="SSF52540">
    <property type="entry name" value="P-loop containing nucleoside triphosphate hydrolases"/>
    <property type="match status" value="1"/>
</dbReference>
<dbReference type="InterPro" id="IPR050227">
    <property type="entry name" value="Rab"/>
</dbReference>
<dbReference type="Gene3D" id="3.40.50.300">
    <property type="entry name" value="P-loop containing nucleotide triphosphate hydrolases"/>
    <property type="match status" value="1"/>
</dbReference>
<dbReference type="FunFam" id="3.40.50.300:FF:002392">
    <property type="entry name" value="DnaJ-like protein subfamily C member 27"/>
    <property type="match status" value="1"/>
</dbReference>
<dbReference type="Proteomes" id="UP000009022">
    <property type="component" value="Unassembled WGS sequence"/>
</dbReference>
<gene>
    <name evidence="3" type="ORF">TRIADDRAFT_54457</name>
</gene>
<dbReference type="SMART" id="SM00174">
    <property type="entry name" value="RHO"/>
    <property type="match status" value="1"/>
</dbReference>
<dbReference type="GO" id="GO:0003924">
    <property type="term" value="F:GTPase activity"/>
    <property type="evidence" value="ECO:0000318"/>
    <property type="project" value="GO_Central"/>
</dbReference>
<sequence length="189" mass="21748">MDREKDHLTHPVKDVAASIKWCKIITLGNAHVGKTSIIKNFCDAGFSDSYQATVGVDYGFRIHSEDDTETYVNIWDFSGQNEYCDVRNELYEETKAVFLVYDVTTRATFEDLDSWLREFQKYCETKAKIAVVANKIDCNQKRVVKKEEGMKWAKNHHAKYFETSAATGQATLTWMSDVPYSVLIVYDEL</sequence>
<evidence type="ECO:0000256" key="2">
    <source>
        <dbReference type="ARBA" id="ARBA00023134"/>
    </source>
</evidence>
<dbReference type="InParanoid" id="B3RS33"/>
<dbReference type="CTD" id="6752192"/>
<dbReference type="NCBIfam" id="TIGR00231">
    <property type="entry name" value="small_GTP"/>
    <property type="match status" value="1"/>
</dbReference>
<keyword evidence="4" id="KW-1185">Reference proteome</keyword>
<evidence type="ECO:0000313" key="4">
    <source>
        <dbReference type="Proteomes" id="UP000009022"/>
    </source>
</evidence>
<dbReference type="GO" id="GO:0006886">
    <property type="term" value="P:intracellular protein transport"/>
    <property type="evidence" value="ECO:0000318"/>
    <property type="project" value="GO_Central"/>
</dbReference>
<dbReference type="InterPro" id="IPR027417">
    <property type="entry name" value="P-loop_NTPase"/>
</dbReference>
<dbReference type="EMBL" id="DS985243">
    <property type="protein sequence ID" value="EDV26983.1"/>
    <property type="molecule type" value="Genomic_DNA"/>
</dbReference>
<dbReference type="PROSITE" id="PS51419">
    <property type="entry name" value="RAB"/>
    <property type="match status" value="1"/>
</dbReference>
<dbReference type="GO" id="GO:0005525">
    <property type="term" value="F:GTP binding"/>
    <property type="evidence" value="ECO:0007669"/>
    <property type="project" value="UniProtKB-KW"/>
</dbReference>
<reference evidence="3 4" key="1">
    <citation type="journal article" date="2008" name="Nature">
        <title>The Trichoplax genome and the nature of placozoans.</title>
        <authorList>
            <person name="Srivastava M."/>
            <person name="Begovic E."/>
            <person name="Chapman J."/>
            <person name="Putnam N.H."/>
            <person name="Hellsten U."/>
            <person name="Kawashima T."/>
            <person name="Kuo A."/>
            <person name="Mitros T."/>
            <person name="Salamov A."/>
            <person name="Carpenter M.L."/>
            <person name="Signorovitch A.Y."/>
            <person name="Moreno M.A."/>
            <person name="Kamm K."/>
            <person name="Grimwood J."/>
            <person name="Schmutz J."/>
            <person name="Shapiro H."/>
            <person name="Grigoriev I.V."/>
            <person name="Buss L.W."/>
            <person name="Schierwater B."/>
            <person name="Dellaporta S.L."/>
            <person name="Rokhsar D.S."/>
        </authorList>
    </citation>
    <scope>NUCLEOTIDE SEQUENCE [LARGE SCALE GENOMIC DNA]</scope>
    <source>
        <strain evidence="3 4">Grell-BS-1999</strain>
    </source>
</reference>
<dbReference type="InterPro" id="IPR001806">
    <property type="entry name" value="Small_GTPase"/>
</dbReference>
<organism evidence="3 4">
    <name type="scientific">Trichoplax adhaerens</name>
    <name type="common">Trichoplax reptans</name>
    <dbReference type="NCBI Taxonomy" id="10228"/>
    <lineage>
        <taxon>Eukaryota</taxon>
        <taxon>Metazoa</taxon>
        <taxon>Placozoa</taxon>
        <taxon>Uniplacotomia</taxon>
        <taxon>Trichoplacea</taxon>
        <taxon>Trichoplacidae</taxon>
        <taxon>Trichoplax</taxon>
    </lineage>
</organism>
<dbReference type="Pfam" id="PF00071">
    <property type="entry name" value="Ras"/>
    <property type="match status" value="1"/>
</dbReference>
<proteinExistence type="predicted"/>
<dbReference type="AlphaFoldDB" id="B3RS33"/>
<dbReference type="eggNOG" id="KOG0098">
    <property type="taxonomic scope" value="Eukaryota"/>
</dbReference>
<protein>
    <submittedName>
        <fullName evidence="3">Uncharacterized protein</fullName>
    </submittedName>
</protein>
<dbReference type="OrthoDB" id="8830751at2759"/>
<evidence type="ECO:0000256" key="1">
    <source>
        <dbReference type="ARBA" id="ARBA00022741"/>
    </source>
</evidence>
<dbReference type="SMART" id="SM00173">
    <property type="entry name" value="RAS"/>
    <property type="match status" value="1"/>
</dbReference>
<keyword evidence="2" id="KW-0342">GTP-binding</keyword>
<dbReference type="PhylomeDB" id="B3RS33"/>
<evidence type="ECO:0000313" key="3">
    <source>
        <dbReference type="EMBL" id="EDV26983.1"/>
    </source>
</evidence>
<dbReference type="GeneID" id="6752192"/>
<dbReference type="RefSeq" id="XP_002110979.1">
    <property type="nucleotide sequence ID" value="XM_002110943.1"/>
</dbReference>
<dbReference type="PANTHER" id="PTHR47977">
    <property type="entry name" value="RAS-RELATED PROTEIN RAB"/>
    <property type="match status" value="1"/>
</dbReference>
<dbReference type="OMA" id="TQACFLV"/>
<dbReference type="PROSITE" id="PS51421">
    <property type="entry name" value="RAS"/>
    <property type="match status" value="1"/>
</dbReference>
<dbReference type="InterPro" id="IPR005225">
    <property type="entry name" value="Small_GTP-bd"/>
</dbReference>
<accession>B3RS33</accession>
<dbReference type="SMART" id="SM00175">
    <property type="entry name" value="RAB"/>
    <property type="match status" value="1"/>
</dbReference>
<dbReference type="STRING" id="10228.B3RS33"/>
<dbReference type="PRINTS" id="PR00449">
    <property type="entry name" value="RASTRNSFRMNG"/>
</dbReference>